<dbReference type="Pfam" id="PF00528">
    <property type="entry name" value="BPD_transp_1"/>
    <property type="match status" value="1"/>
</dbReference>
<organism evidence="8 9">
    <name type="scientific">Paenibacillus pini JCM 16418</name>
    <dbReference type="NCBI Taxonomy" id="1236976"/>
    <lineage>
        <taxon>Bacteria</taxon>
        <taxon>Bacillati</taxon>
        <taxon>Bacillota</taxon>
        <taxon>Bacilli</taxon>
        <taxon>Bacillales</taxon>
        <taxon>Paenibacillaceae</taxon>
        <taxon>Paenibacillus</taxon>
    </lineage>
</organism>
<dbReference type="PROSITE" id="PS50928">
    <property type="entry name" value="ABC_TM1"/>
    <property type="match status" value="1"/>
</dbReference>
<dbReference type="PANTHER" id="PTHR43496:SF1">
    <property type="entry name" value="POLYGALACTURONAN_RHAMNOGALACTURONAN TRANSPORT SYSTEM PERMEASE PROTEIN YTEP"/>
    <property type="match status" value="1"/>
</dbReference>
<evidence type="ECO:0000256" key="2">
    <source>
        <dbReference type="ARBA" id="ARBA00022448"/>
    </source>
</evidence>
<dbReference type="EMBL" id="BAVZ01000008">
    <property type="protein sequence ID" value="GAF08857.1"/>
    <property type="molecule type" value="Genomic_DNA"/>
</dbReference>
<evidence type="ECO:0000313" key="9">
    <source>
        <dbReference type="Proteomes" id="UP000019364"/>
    </source>
</evidence>
<dbReference type="Gene3D" id="1.10.3720.10">
    <property type="entry name" value="MetI-like"/>
    <property type="match status" value="1"/>
</dbReference>
<dbReference type="STRING" id="1236976.JCM16418_2965"/>
<feature type="domain" description="ABC transmembrane type-1" evidence="7">
    <location>
        <begin position="110"/>
        <end position="327"/>
    </location>
</feature>
<reference evidence="8 9" key="1">
    <citation type="journal article" date="2014" name="Genome Announc.">
        <title>Draft Genome Sequence of Paenibacillus pini JCM 16418T, Isolated from the Rhizosphere of Pine Tree.</title>
        <authorList>
            <person name="Yuki M."/>
            <person name="Oshima K."/>
            <person name="Suda W."/>
            <person name="Oshida Y."/>
            <person name="Kitamura K."/>
            <person name="Iida Y."/>
            <person name="Hattori M."/>
            <person name="Ohkuma M."/>
        </authorList>
    </citation>
    <scope>NUCLEOTIDE SEQUENCE [LARGE SCALE GENOMIC DNA]</scope>
    <source>
        <strain evidence="8 9">JCM 16418</strain>
    </source>
</reference>
<keyword evidence="3 6" id="KW-0812">Transmembrane</keyword>
<dbReference type="eggNOG" id="COG4209">
    <property type="taxonomic scope" value="Bacteria"/>
</dbReference>
<keyword evidence="2 6" id="KW-0813">Transport</keyword>
<comment type="subcellular location">
    <subcellularLocation>
        <location evidence="6">Cell membrane</location>
        <topology evidence="6">Multi-pass membrane protein</topology>
    </subcellularLocation>
    <subcellularLocation>
        <location evidence="1">Membrane</location>
        <topology evidence="1">Multi-pass membrane protein</topology>
    </subcellularLocation>
</comment>
<gene>
    <name evidence="8" type="ORF">JCM16418_2965</name>
</gene>
<name>W7YK22_9BACL</name>
<evidence type="ECO:0000256" key="3">
    <source>
        <dbReference type="ARBA" id="ARBA00022692"/>
    </source>
</evidence>
<evidence type="ECO:0000256" key="6">
    <source>
        <dbReference type="RuleBase" id="RU363032"/>
    </source>
</evidence>
<feature type="transmembrane region" description="Helical" evidence="6">
    <location>
        <begin position="156"/>
        <end position="181"/>
    </location>
</feature>
<evidence type="ECO:0000259" key="7">
    <source>
        <dbReference type="PROSITE" id="PS50928"/>
    </source>
</evidence>
<feature type="transmembrane region" description="Helical" evidence="6">
    <location>
        <begin position="51"/>
        <end position="74"/>
    </location>
</feature>
<comment type="similarity">
    <text evidence="6">Belongs to the binding-protein-dependent transport system permease family.</text>
</comment>
<dbReference type="SUPFAM" id="SSF161098">
    <property type="entry name" value="MetI-like"/>
    <property type="match status" value="1"/>
</dbReference>
<dbReference type="InterPro" id="IPR035906">
    <property type="entry name" value="MetI-like_sf"/>
</dbReference>
<feature type="transmembrane region" description="Helical" evidence="6">
    <location>
        <begin position="246"/>
        <end position="270"/>
    </location>
</feature>
<feature type="transmembrane region" description="Helical" evidence="6">
    <location>
        <begin position="306"/>
        <end position="331"/>
    </location>
</feature>
<protein>
    <submittedName>
        <fullName evidence="8">Transmembrane lipoprotein</fullName>
    </submittedName>
</protein>
<comment type="caution">
    <text evidence="8">The sequence shown here is derived from an EMBL/GenBank/DDBJ whole genome shotgun (WGS) entry which is preliminary data.</text>
</comment>
<evidence type="ECO:0000313" key="8">
    <source>
        <dbReference type="EMBL" id="GAF08857.1"/>
    </source>
</evidence>
<dbReference type="PANTHER" id="PTHR43496">
    <property type="entry name" value="PROTEIN LPLB"/>
    <property type="match status" value="1"/>
</dbReference>
<keyword evidence="8" id="KW-0449">Lipoprotein</keyword>
<dbReference type="GO" id="GO:0055085">
    <property type="term" value="P:transmembrane transport"/>
    <property type="evidence" value="ECO:0007669"/>
    <property type="project" value="InterPro"/>
</dbReference>
<dbReference type="Proteomes" id="UP000019364">
    <property type="component" value="Unassembled WGS sequence"/>
</dbReference>
<dbReference type="CDD" id="cd06261">
    <property type="entry name" value="TM_PBP2"/>
    <property type="match status" value="1"/>
</dbReference>
<sequence>MIIKESPYILHEGRLGDYSMHMKMEASRTVAREGSNKRKSYFRKMGRQYQLILLSIPFVLILILFNYVPLWGWIMAFQNYSPAKGITGSSFVGLENFTMLFEDDQFFRVLRNTLVMSILSLVTGFVCAIVLALLLNEVRASFFKRTIQTLTYIPHFVSMVVIANIVLTFLSPDGGFINTLLMNMGFIKEPIYFMGKGEWFWVIHTLVGLWKEIGWSTIIYLAVIAGLNQEVYEAADVDGANRFNKIWHITIPGIMPTAMILLILSVGSIINAGYESQFLLSNPLVIDYSEVLDLYALNLSFGSQQYSAGVALSIFKSIVSVILVVMVNYAARRTGKSGVF</sequence>
<keyword evidence="5 6" id="KW-0472">Membrane</keyword>
<keyword evidence="4 6" id="KW-1133">Transmembrane helix</keyword>
<accession>W7YK22</accession>
<dbReference type="GO" id="GO:0005886">
    <property type="term" value="C:plasma membrane"/>
    <property type="evidence" value="ECO:0007669"/>
    <property type="project" value="UniProtKB-SubCell"/>
</dbReference>
<feature type="transmembrane region" description="Helical" evidence="6">
    <location>
        <begin position="114"/>
        <end position="135"/>
    </location>
</feature>
<evidence type="ECO:0000256" key="5">
    <source>
        <dbReference type="ARBA" id="ARBA00023136"/>
    </source>
</evidence>
<proteinExistence type="inferred from homology"/>
<evidence type="ECO:0000256" key="4">
    <source>
        <dbReference type="ARBA" id="ARBA00022989"/>
    </source>
</evidence>
<keyword evidence="9" id="KW-1185">Reference proteome</keyword>
<dbReference type="AlphaFoldDB" id="W7YK22"/>
<feature type="transmembrane region" description="Helical" evidence="6">
    <location>
        <begin position="201"/>
        <end position="225"/>
    </location>
</feature>
<dbReference type="InterPro" id="IPR000515">
    <property type="entry name" value="MetI-like"/>
</dbReference>
<evidence type="ECO:0000256" key="1">
    <source>
        <dbReference type="ARBA" id="ARBA00004141"/>
    </source>
</evidence>